<comment type="caution">
    <text evidence="7">The sequence shown here is derived from an EMBL/GenBank/DDBJ whole genome shotgun (WGS) entry which is preliminary data.</text>
</comment>
<keyword evidence="3 5" id="KW-1133">Transmembrane helix</keyword>
<gene>
    <name evidence="7" type="ORF">BUZ14_02050</name>
</gene>
<feature type="domain" description="ABC-2 type transporter transmembrane" evidence="6">
    <location>
        <begin position="8"/>
        <end position="413"/>
    </location>
</feature>
<evidence type="ECO:0000256" key="2">
    <source>
        <dbReference type="ARBA" id="ARBA00022692"/>
    </source>
</evidence>
<dbReference type="PANTHER" id="PTHR43077:SF5">
    <property type="entry name" value="PHAGE INFECTION PROTEIN"/>
    <property type="match status" value="1"/>
</dbReference>
<feature type="transmembrane region" description="Helical" evidence="5">
    <location>
        <begin position="340"/>
        <end position="359"/>
    </location>
</feature>
<protein>
    <submittedName>
        <fullName evidence="7">Phage infection protein</fullName>
    </submittedName>
</protein>
<dbReference type="GO" id="GO:0140359">
    <property type="term" value="F:ABC-type transporter activity"/>
    <property type="evidence" value="ECO:0007669"/>
    <property type="project" value="InterPro"/>
</dbReference>
<feature type="transmembrane region" description="Helical" evidence="5">
    <location>
        <begin position="311"/>
        <end position="333"/>
    </location>
</feature>
<dbReference type="OrthoDB" id="2406134at2"/>
<feature type="transmembrane region" description="Helical" evidence="5">
    <location>
        <begin position="394"/>
        <end position="416"/>
    </location>
</feature>
<evidence type="ECO:0000313" key="8">
    <source>
        <dbReference type="Proteomes" id="UP000265541"/>
    </source>
</evidence>
<evidence type="ECO:0000256" key="4">
    <source>
        <dbReference type="ARBA" id="ARBA00023136"/>
    </source>
</evidence>
<dbReference type="InterPro" id="IPR051328">
    <property type="entry name" value="T7SS_ABC-Transporter"/>
</dbReference>
<feature type="transmembrane region" description="Helical" evidence="5">
    <location>
        <begin position="272"/>
        <end position="296"/>
    </location>
</feature>
<evidence type="ECO:0000259" key="6">
    <source>
        <dbReference type="Pfam" id="PF12698"/>
    </source>
</evidence>
<name>A0A3A0W915_STAGA</name>
<reference evidence="7 8" key="1">
    <citation type="journal article" date="2016" name="Front. Microbiol.">
        <title>Comprehensive Phylogenetic Analysis of Bovine Non-aureus Staphylococci Species Based on Whole-Genome Sequencing.</title>
        <authorList>
            <person name="Naushad S."/>
            <person name="Barkema H.W."/>
            <person name="Luby C."/>
            <person name="Condas L.A."/>
            <person name="Nobrega D.B."/>
            <person name="Carson D.A."/>
            <person name="De Buck J."/>
        </authorList>
    </citation>
    <scope>NUCLEOTIDE SEQUENCE [LARGE SCALE GENOMIC DNA]</scope>
    <source>
        <strain evidence="7 8">SNUC 4781</strain>
    </source>
</reference>
<sequence>MNIFKNKLLWFVPLAIIVLLIILSTAFYPAYNPSPKSLPVAIVNHDNGTNIQGQQINIGKNLKDKLTDNNSDKIKWISVDSEEEARKGLNDQSYYGVAVIEKNFSKNAMSHAQKIVMDSKQAEMKERVTNGEISPAQLQQMKKQMTNKSGTTSEVKQAEFKTITNGGANMQAVQIADNVLTKVGENVNKQVSQQSIDTLNKQEVKLSPKDVKGVTHPVLIDKEKINKVKAHQANGNGPFLMFMPVWMSALVSSVLLFYAFRTSHNVGLGQRIIASLAQMLIAVVTAIIGGFGYIYFMSEVQGFNFDDINKVAIYVSIAITGFIGLILGTMSWLGMKTIPIFFLLMFFSMQLVTFPKQLLPRFYQDYIVSWNPFTHYAEYLRALLYMHQSLEMNATMWIFVGFIIFGIVSILLATIIRKHSEKRTEIPS</sequence>
<keyword evidence="2 5" id="KW-0812">Transmembrane</keyword>
<evidence type="ECO:0000256" key="3">
    <source>
        <dbReference type="ARBA" id="ARBA00022989"/>
    </source>
</evidence>
<keyword evidence="4 5" id="KW-0472">Membrane</keyword>
<dbReference type="GO" id="GO:0016020">
    <property type="term" value="C:membrane"/>
    <property type="evidence" value="ECO:0007669"/>
    <property type="project" value="UniProtKB-SubCell"/>
</dbReference>
<dbReference type="RefSeq" id="WP_119484171.1">
    <property type="nucleotide sequence ID" value="NZ_QYJN01000001.1"/>
</dbReference>
<comment type="subcellular location">
    <subcellularLocation>
        <location evidence="1">Membrane</location>
        <topology evidence="1">Multi-pass membrane protein</topology>
    </subcellularLocation>
</comment>
<dbReference type="EMBL" id="QYJN01000001">
    <property type="protein sequence ID" value="RIP37358.1"/>
    <property type="molecule type" value="Genomic_DNA"/>
</dbReference>
<dbReference type="Gene3D" id="3.40.1710.10">
    <property type="entry name" value="abc type-2 transporter like domain"/>
    <property type="match status" value="1"/>
</dbReference>
<feature type="transmembrane region" description="Helical" evidence="5">
    <location>
        <begin position="239"/>
        <end position="260"/>
    </location>
</feature>
<accession>A0A3A0W915</accession>
<dbReference type="Proteomes" id="UP000265541">
    <property type="component" value="Unassembled WGS sequence"/>
</dbReference>
<organism evidence="7 8">
    <name type="scientific">Staphylococcus gallinarum</name>
    <dbReference type="NCBI Taxonomy" id="1293"/>
    <lineage>
        <taxon>Bacteria</taxon>
        <taxon>Bacillati</taxon>
        <taxon>Bacillota</taxon>
        <taxon>Bacilli</taxon>
        <taxon>Bacillales</taxon>
        <taxon>Staphylococcaceae</taxon>
        <taxon>Staphylococcus</taxon>
    </lineage>
</organism>
<dbReference type="InterPro" id="IPR013525">
    <property type="entry name" value="ABC2_TM"/>
</dbReference>
<evidence type="ECO:0000256" key="1">
    <source>
        <dbReference type="ARBA" id="ARBA00004141"/>
    </source>
</evidence>
<dbReference type="PANTHER" id="PTHR43077">
    <property type="entry name" value="TRANSPORT PERMEASE YVFS-RELATED"/>
    <property type="match status" value="1"/>
</dbReference>
<evidence type="ECO:0000256" key="5">
    <source>
        <dbReference type="SAM" id="Phobius"/>
    </source>
</evidence>
<evidence type="ECO:0000313" key="7">
    <source>
        <dbReference type="EMBL" id="RIP37358.1"/>
    </source>
</evidence>
<dbReference type="AlphaFoldDB" id="A0A3A0W915"/>
<proteinExistence type="predicted"/>
<dbReference type="Pfam" id="PF12698">
    <property type="entry name" value="ABC2_membrane_3"/>
    <property type="match status" value="1"/>
</dbReference>
<feature type="transmembrane region" description="Helical" evidence="5">
    <location>
        <begin position="9"/>
        <end position="31"/>
    </location>
</feature>